<proteinExistence type="evidence at transcript level"/>
<feature type="region of interest" description="Disordered" evidence="1">
    <location>
        <begin position="82"/>
        <end position="114"/>
    </location>
</feature>
<accession>A9NT75</accession>
<evidence type="ECO:0000256" key="1">
    <source>
        <dbReference type="SAM" id="MobiDB-lite"/>
    </source>
</evidence>
<organism evidence="2">
    <name type="scientific">Picea sitchensis</name>
    <name type="common">Sitka spruce</name>
    <name type="synonym">Pinus sitchensis</name>
    <dbReference type="NCBI Taxonomy" id="3332"/>
    <lineage>
        <taxon>Eukaryota</taxon>
        <taxon>Viridiplantae</taxon>
        <taxon>Streptophyta</taxon>
        <taxon>Embryophyta</taxon>
        <taxon>Tracheophyta</taxon>
        <taxon>Spermatophyta</taxon>
        <taxon>Pinopsida</taxon>
        <taxon>Pinidae</taxon>
        <taxon>Conifers I</taxon>
        <taxon>Pinales</taxon>
        <taxon>Pinaceae</taxon>
        <taxon>Picea</taxon>
    </lineage>
</organism>
<evidence type="ECO:0000313" key="2">
    <source>
        <dbReference type="EMBL" id="ABK23836.1"/>
    </source>
</evidence>
<dbReference type="EMBL" id="EF084519">
    <property type="protein sequence ID" value="ABK23836.1"/>
    <property type="molecule type" value="mRNA"/>
</dbReference>
<protein>
    <submittedName>
        <fullName evidence="2">Uncharacterized protein</fullName>
    </submittedName>
</protein>
<sequence>MATLKRSDISFRRQGSSGLAWEENWIAAEVDGEAGGGPVFPPPPSGTTNSHRDLHYSATTASPQLRHSRSVGLIGAGYGRLRDHRGLNGLNPANTQQRTHKETGHKSQSRVLRRFKRTFLKSKT</sequence>
<name>A9NT75_PICSI</name>
<reference evidence="2" key="1">
    <citation type="journal article" date="2008" name="BMC Genomics">
        <title>A conifer genomics resource of 200,000 spruce (Picea spp.) ESTs and 6,464 high-quality, sequence-finished full-length cDNAs for Sitka spruce (Picea sitchensis).</title>
        <authorList>
            <person name="Ralph S.G."/>
            <person name="Chun H.J."/>
            <person name="Kolosova N."/>
            <person name="Cooper D."/>
            <person name="Oddy C."/>
            <person name="Ritland C.E."/>
            <person name="Kirkpatrick R."/>
            <person name="Moore R."/>
            <person name="Barber S."/>
            <person name="Holt R.A."/>
            <person name="Jones S.J."/>
            <person name="Marra M.A."/>
            <person name="Douglas C.J."/>
            <person name="Ritland K."/>
            <person name="Bohlmann J."/>
        </authorList>
    </citation>
    <scope>NUCLEOTIDE SEQUENCE</scope>
    <source>
        <tissue evidence="2">Bark</tissue>
    </source>
</reference>
<dbReference type="AlphaFoldDB" id="A9NT75"/>
<dbReference type="InterPro" id="IPR031421">
    <property type="entry name" value="DUF4666"/>
</dbReference>
<feature type="region of interest" description="Disordered" evidence="1">
    <location>
        <begin position="32"/>
        <end position="69"/>
    </location>
</feature>
<dbReference type="Pfam" id="PF15697">
    <property type="entry name" value="DUF4666"/>
    <property type="match status" value="1"/>
</dbReference>